<dbReference type="Proteomes" id="UP001596353">
    <property type="component" value="Unassembled WGS sequence"/>
</dbReference>
<evidence type="ECO:0000313" key="2">
    <source>
        <dbReference type="EMBL" id="MFC6761930.1"/>
    </source>
</evidence>
<evidence type="ECO:0008006" key="4">
    <source>
        <dbReference type="Google" id="ProtNLM"/>
    </source>
</evidence>
<protein>
    <recommendedName>
        <fullName evidence="4">SPW repeat-containing protein</fullName>
    </recommendedName>
</protein>
<accession>A0ABW2B873</accession>
<evidence type="ECO:0000256" key="1">
    <source>
        <dbReference type="SAM" id="Phobius"/>
    </source>
</evidence>
<feature type="transmembrane region" description="Helical" evidence="1">
    <location>
        <begin position="76"/>
        <end position="95"/>
    </location>
</feature>
<feature type="transmembrane region" description="Helical" evidence="1">
    <location>
        <begin position="101"/>
        <end position="120"/>
    </location>
</feature>
<comment type="caution">
    <text evidence="2">The sequence shown here is derived from an EMBL/GenBank/DDBJ whole genome shotgun (WGS) entry which is preliminary data.</text>
</comment>
<reference evidence="3" key="1">
    <citation type="journal article" date="2019" name="Int. J. Syst. Evol. Microbiol.">
        <title>The Global Catalogue of Microorganisms (GCM) 10K type strain sequencing project: providing services to taxonomists for standard genome sequencing and annotation.</title>
        <authorList>
            <consortium name="The Broad Institute Genomics Platform"/>
            <consortium name="The Broad Institute Genome Sequencing Center for Infectious Disease"/>
            <person name="Wu L."/>
            <person name="Ma J."/>
        </authorList>
    </citation>
    <scope>NUCLEOTIDE SEQUENCE [LARGE SCALE GENOMIC DNA]</scope>
    <source>
        <strain evidence="3">CCUG 66188</strain>
    </source>
</reference>
<dbReference type="EMBL" id="JBHSWG010000003">
    <property type="protein sequence ID" value="MFC6761930.1"/>
    <property type="molecule type" value="Genomic_DNA"/>
</dbReference>
<feature type="transmembrane region" description="Helical" evidence="1">
    <location>
        <begin position="21"/>
        <end position="41"/>
    </location>
</feature>
<keyword evidence="1" id="KW-0812">Transmembrane</keyword>
<organism evidence="2 3">
    <name type="scientific">Sulfitobacter porphyrae</name>
    <dbReference type="NCBI Taxonomy" id="1246864"/>
    <lineage>
        <taxon>Bacteria</taxon>
        <taxon>Pseudomonadati</taxon>
        <taxon>Pseudomonadota</taxon>
        <taxon>Alphaproteobacteria</taxon>
        <taxon>Rhodobacterales</taxon>
        <taxon>Roseobacteraceae</taxon>
        <taxon>Sulfitobacter</taxon>
    </lineage>
</organism>
<feature type="transmembrane region" description="Helical" evidence="1">
    <location>
        <begin position="47"/>
        <end position="69"/>
    </location>
</feature>
<keyword evidence="1" id="KW-0472">Membrane</keyword>
<name>A0ABW2B873_9RHOB</name>
<evidence type="ECO:0000313" key="3">
    <source>
        <dbReference type="Proteomes" id="UP001596353"/>
    </source>
</evidence>
<proteinExistence type="predicted"/>
<keyword evidence="3" id="KW-1185">Reference proteome</keyword>
<keyword evidence="1" id="KW-1133">Transmembrane helix</keyword>
<sequence>MLHQSQIPALQTILKLDSATCALMGALLVSASGLVAGVTAIPADLLFWAGLLLLPVAAFMAVLAGTVSVPSLGTCLVIGGNVLWIVASLALPVTGVISPNAFGWILVLGQAVVVAGFVWAEWTAAQR</sequence>
<gene>
    <name evidence="2" type="ORF">ACFQFQ_24460</name>
</gene>